<comment type="caution">
    <text evidence="2">The sequence shown here is derived from an EMBL/GenBank/DDBJ whole genome shotgun (WGS) entry which is preliminary data.</text>
</comment>
<dbReference type="AlphaFoldDB" id="A0A7J9DWC6"/>
<name>A0A7J9DWC6_9ROSI</name>
<dbReference type="Proteomes" id="UP000593568">
    <property type="component" value="Unassembled WGS sequence"/>
</dbReference>
<proteinExistence type="predicted"/>
<protein>
    <submittedName>
        <fullName evidence="2">Uncharacterized protein</fullName>
    </submittedName>
</protein>
<accession>A0A7J9DWC6</accession>
<sequence length="100" mass="10820">MEISLESGGDGNHLEVDDGEGSQEDVDRNTKKEETNGEANTEMTVDPRPTPNLSWKDKLMGIGTGNIAKTAMTNSGMGDDDDLEFLEGDINRSTINGFLQ</sequence>
<evidence type="ECO:0000256" key="1">
    <source>
        <dbReference type="SAM" id="MobiDB-lite"/>
    </source>
</evidence>
<organism evidence="2 3">
    <name type="scientific">Gossypium trilobum</name>
    <dbReference type="NCBI Taxonomy" id="34281"/>
    <lineage>
        <taxon>Eukaryota</taxon>
        <taxon>Viridiplantae</taxon>
        <taxon>Streptophyta</taxon>
        <taxon>Embryophyta</taxon>
        <taxon>Tracheophyta</taxon>
        <taxon>Spermatophyta</taxon>
        <taxon>Magnoliopsida</taxon>
        <taxon>eudicotyledons</taxon>
        <taxon>Gunneridae</taxon>
        <taxon>Pentapetalae</taxon>
        <taxon>rosids</taxon>
        <taxon>malvids</taxon>
        <taxon>Malvales</taxon>
        <taxon>Malvaceae</taxon>
        <taxon>Malvoideae</taxon>
        <taxon>Gossypium</taxon>
    </lineage>
</organism>
<feature type="region of interest" description="Disordered" evidence="1">
    <location>
        <begin position="1"/>
        <end position="57"/>
    </location>
</feature>
<evidence type="ECO:0000313" key="2">
    <source>
        <dbReference type="EMBL" id="MBA0764898.1"/>
    </source>
</evidence>
<evidence type="ECO:0000313" key="3">
    <source>
        <dbReference type="Proteomes" id="UP000593568"/>
    </source>
</evidence>
<dbReference type="EMBL" id="JABEZW010000005">
    <property type="protein sequence ID" value="MBA0764898.1"/>
    <property type="molecule type" value="Genomic_DNA"/>
</dbReference>
<feature type="compositionally biased region" description="Basic and acidic residues" evidence="1">
    <location>
        <begin position="25"/>
        <end position="35"/>
    </location>
</feature>
<reference evidence="2 3" key="1">
    <citation type="journal article" date="2019" name="Genome Biol. Evol.">
        <title>Insights into the evolution of the New World diploid cottons (Gossypium, subgenus Houzingenia) based on genome sequencing.</title>
        <authorList>
            <person name="Grover C.E."/>
            <person name="Arick M.A. 2nd"/>
            <person name="Thrash A."/>
            <person name="Conover J.L."/>
            <person name="Sanders W.S."/>
            <person name="Peterson D.G."/>
            <person name="Frelichowski J.E."/>
            <person name="Scheffler J.A."/>
            <person name="Scheffler B.E."/>
            <person name="Wendel J.F."/>
        </authorList>
    </citation>
    <scope>NUCLEOTIDE SEQUENCE [LARGE SCALE GENOMIC DNA]</scope>
    <source>
        <strain evidence="2">8</strain>
        <tissue evidence="2">Leaf</tissue>
    </source>
</reference>
<gene>
    <name evidence="2" type="ORF">Gotri_014178</name>
</gene>
<keyword evidence="3" id="KW-1185">Reference proteome</keyword>